<dbReference type="RefSeq" id="WP_146406596.1">
    <property type="nucleotide sequence ID" value="NZ_SJPU01000001.1"/>
</dbReference>
<protein>
    <submittedName>
        <fullName evidence="1">Uncharacterized protein</fullName>
    </submittedName>
</protein>
<dbReference type="EMBL" id="SJPU01000001">
    <property type="protein sequence ID" value="TWU19875.1"/>
    <property type="molecule type" value="Genomic_DNA"/>
</dbReference>
<sequence length="252" mass="28551">MRHYHGTPLGGTRDSVARFIATGNRHFLVPFGREEDLPIVAEASTGFCLDNGAFSAWKTGKPIADWSPYYAWVEAWCRNPRFDFAFIPDVIDGTEEENDRLIEEFGCSAVGRFGVPVWHLNESLRRLARLVDDWTVIALGSSGEYAKPKTERWNRRMSDAMGVLCDEHGRPKARLHGLRMLDSAIVARYPFHSADSTNVAQNSQLLVRFGMYKPPTQAQRREVIASRIEATRSPSVWTPVTETQTFFELEAE</sequence>
<dbReference type="Proteomes" id="UP000319908">
    <property type="component" value="Unassembled WGS sequence"/>
</dbReference>
<keyword evidence="2" id="KW-1185">Reference proteome</keyword>
<evidence type="ECO:0000313" key="1">
    <source>
        <dbReference type="EMBL" id="TWU19875.1"/>
    </source>
</evidence>
<gene>
    <name evidence="1" type="ORF">Poly21_20530</name>
</gene>
<name>A0A5C6C717_9BACT</name>
<organism evidence="1 2">
    <name type="scientific">Allorhodopirellula heiligendammensis</name>
    <dbReference type="NCBI Taxonomy" id="2714739"/>
    <lineage>
        <taxon>Bacteria</taxon>
        <taxon>Pseudomonadati</taxon>
        <taxon>Planctomycetota</taxon>
        <taxon>Planctomycetia</taxon>
        <taxon>Pirellulales</taxon>
        <taxon>Pirellulaceae</taxon>
        <taxon>Allorhodopirellula</taxon>
    </lineage>
</organism>
<proteinExistence type="predicted"/>
<accession>A0A5C6C717</accession>
<reference evidence="1 2" key="1">
    <citation type="journal article" date="2020" name="Antonie Van Leeuwenhoek">
        <title>Rhodopirellula heiligendammensis sp. nov., Rhodopirellula pilleata sp. nov., and Rhodopirellula solitaria sp. nov. isolated from natural or artificial marine surfaces in Northern Germany and California, USA, and emended description of the genus Rhodopirellula.</title>
        <authorList>
            <person name="Kallscheuer N."/>
            <person name="Wiegand S."/>
            <person name="Jogler M."/>
            <person name="Boedeker C."/>
            <person name="Peeters S.H."/>
            <person name="Rast P."/>
            <person name="Heuer A."/>
            <person name="Jetten M.S.M."/>
            <person name="Rohde M."/>
            <person name="Jogler C."/>
        </authorList>
    </citation>
    <scope>NUCLEOTIDE SEQUENCE [LARGE SCALE GENOMIC DNA]</scope>
    <source>
        <strain evidence="1 2">Poly21</strain>
    </source>
</reference>
<dbReference type="AlphaFoldDB" id="A0A5C6C717"/>
<comment type="caution">
    <text evidence="1">The sequence shown here is derived from an EMBL/GenBank/DDBJ whole genome shotgun (WGS) entry which is preliminary data.</text>
</comment>
<dbReference type="OrthoDB" id="3078160at2"/>
<evidence type="ECO:0000313" key="2">
    <source>
        <dbReference type="Proteomes" id="UP000319908"/>
    </source>
</evidence>